<gene>
    <name evidence="1" type="ORF">AW736_11065</name>
</gene>
<proteinExistence type="predicted"/>
<dbReference type="RefSeq" id="WP_068770311.1">
    <property type="nucleotide sequence ID" value="NZ_CP109796.1"/>
</dbReference>
<sequence>MGLFTRFNRYESPRRLAIDAWQCRLHPPAEPISEAEQEECRFNEYKKGYVTGDAFLANGVLYIGYAESVETSVTSNGGGSTVTIGAGSIKASTLIAKGEMTEAEARAIAAACLEE</sequence>
<dbReference type="Proteomes" id="UP000078486">
    <property type="component" value="Unassembled WGS sequence"/>
</dbReference>
<dbReference type="STRING" id="1184151.AW736_11065"/>
<comment type="caution">
    <text evidence="1">The sequence shown here is derived from an EMBL/GenBank/DDBJ whole genome shotgun (WGS) entry which is preliminary data.</text>
</comment>
<dbReference type="EMBL" id="LRRQ01000076">
    <property type="protein sequence ID" value="OAM89852.1"/>
    <property type="molecule type" value="Genomic_DNA"/>
</dbReference>
<reference evidence="1 2" key="1">
    <citation type="submission" date="2016-01" db="EMBL/GenBank/DDBJ databases">
        <title>High potential of lignocellulose degradation of a new Verrucomicrobia species.</title>
        <authorList>
            <person name="Wang Y."/>
            <person name="Shi Y."/>
            <person name="Qiu Z."/>
            <person name="Liu S."/>
            <person name="Yang H."/>
        </authorList>
    </citation>
    <scope>NUCLEOTIDE SEQUENCE [LARGE SCALE GENOMIC DNA]</scope>
    <source>
        <strain evidence="1 2">TSB47</strain>
    </source>
</reference>
<keyword evidence="2" id="KW-1185">Reference proteome</keyword>
<protein>
    <submittedName>
        <fullName evidence="1">Uncharacterized protein</fullName>
    </submittedName>
</protein>
<evidence type="ECO:0000313" key="1">
    <source>
        <dbReference type="EMBL" id="OAM89852.1"/>
    </source>
</evidence>
<dbReference type="AlphaFoldDB" id="A0A178IIY3"/>
<name>A0A178IIY3_9BACT</name>
<organism evidence="1 2">
    <name type="scientific">Termitidicoccus mucosus</name>
    <dbReference type="NCBI Taxonomy" id="1184151"/>
    <lineage>
        <taxon>Bacteria</taxon>
        <taxon>Pseudomonadati</taxon>
        <taxon>Verrucomicrobiota</taxon>
        <taxon>Opitutia</taxon>
        <taxon>Opitutales</taxon>
        <taxon>Opitutaceae</taxon>
        <taxon>Termitidicoccus</taxon>
    </lineage>
</organism>
<evidence type="ECO:0000313" key="2">
    <source>
        <dbReference type="Proteomes" id="UP000078486"/>
    </source>
</evidence>
<accession>A0A178IIY3</accession>